<gene>
    <name evidence="1" type="ORF">FC92_GL001971</name>
</gene>
<reference evidence="1 2" key="1">
    <citation type="journal article" date="2015" name="Genome Announc.">
        <title>Expanding the biotechnology potential of lactobacilli through comparative genomics of 213 strains and associated genera.</title>
        <authorList>
            <person name="Sun Z."/>
            <person name="Harris H.M."/>
            <person name="McCann A."/>
            <person name="Guo C."/>
            <person name="Argimon S."/>
            <person name="Zhang W."/>
            <person name="Yang X."/>
            <person name="Jeffery I.B."/>
            <person name="Cooney J.C."/>
            <person name="Kagawa T.F."/>
            <person name="Liu W."/>
            <person name="Song Y."/>
            <person name="Salvetti E."/>
            <person name="Wrobel A."/>
            <person name="Rasinkangas P."/>
            <person name="Parkhill J."/>
            <person name="Rea M.C."/>
            <person name="O'Sullivan O."/>
            <person name="Ritari J."/>
            <person name="Douillard F.P."/>
            <person name="Paul Ross R."/>
            <person name="Yang R."/>
            <person name="Briner A.E."/>
            <person name="Felis G.E."/>
            <person name="de Vos W.M."/>
            <person name="Barrangou R."/>
            <person name="Klaenhammer T.R."/>
            <person name="Caufield P.W."/>
            <person name="Cui Y."/>
            <person name="Zhang H."/>
            <person name="O'Toole P.W."/>
        </authorList>
    </citation>
    <scope>NUCLEOTIDE SEQUENCE [LARGE SCALE GENOMIC DNA]</scope>
    <source>
        <strain evidence="1 2">DSM 19519</strain>
    </source>
</reference>
<accession>A0A0R1M746</accession>
<keyword evidence="2" id="KW-1185">Reference proteome</keyword>
<proteinExistence type="predicted"/>
<dbReference type="AlphaFoldDB" id="A0A0R1M746"/>
<protein>
    <submittedName>
        <fullName evidence="1">Uncharacterized protein</fullName>
    </submittedName>
</protein>
<sequence>MCWLEIIVKSCYFSHIFSPLYQNIIIIHPYGINLKQTSFISFIFECINCC</sequence>
<dbReference type="Proteomes" id="UP000051448">
    <property type="component" value="Unassembled WGS sequence"/>
</dbReference>
<organism evidence="1 2">
    <name type="scientific">Liquorilactobacillus hordei DSM 19519</name>
    <dbReference type="NCBI Taxonomy" id="1423759"/>
    <lineage>
        <taxon>Bacteria</taxon>
        <taxon>Bacillati</taxon>
        <taxon>Bacillota</taxon>
        <taxon>Bacilli</taxon>
        <taxon>Lactobacillales</taxon>
        <taxon>Lactobacillaceae</taxon>
        <taxon>Liquorilactobacillus</taxon>
    </lineage>
</organism>
<dbReference type="EMBL" id="AZDX01000067">
    <property type="protein sequence ID" value="KRL03737.1"/>
    <property type="molecule type" value="Genomic_DNA"/>
</dbReference>
<evidence type="ECO:0000313" key="2">
    <source>
        <dbReference type="Proteomes" id="UP000051448"/>
    </source>
</evidence>
<evidence type="ECO:0000313" key="1">
    <source>
        <dbReference type="EMBL" id="KRL03737.1"/>
    </source>
</evidence>
<name>A0A0R1M746_9LACO</name>
<comment type="caution">
    <text evidence="1">The sequence shown here is derived from an EMBL/GenBank/DDBJ whole genome shotgun (WGS) entry which is preliminary data.</text>
</comment>